<feature type="transmembrane region" description="Helical" evidence="6">
    <location>
        <begin position="402"/>
        <end position="423"/>
    </location>
</feature>
<feature type="transmembrane region" description="Helical" evidence="6">
    <location>
        <begin position="229"/>
        <end position="248"/>
    </location>
</feature>
<feature type="transmembrane region" description="Helical" evidence="6">
    <location>
        <begin position="468"/>
        <end position="487"/>
    </location>
</feature>
<evidence type="ECO:0000256" key="5">
    <source>
        <dbReference type="ARBA" id="ARBA00023136"/>
    </source>
</evidence>
<feature type="transmembrane region" description="Helical" evidence="6">
    <location>
        <begin position="200"/>
        <end position="223"/>
    </location>
</feature>
<keyword evidence="2" id="KW-0813">Transport</keyword>
<comment type="subcellular location">
    <subcellularLocation>
        <location evidence="1">Cell membrane</location>
        <topology evidence="1">Multi-pass membrane protein</topology>
    </subcellularLocation>
</comment>
<evidence type="ECO:0000259" key="7">
    <source>
        <dbReference type="PROSITE" id="PS50850"/>
    </source>
</evidence>
<accession>A0A2T0ZYL4</accession>
<evidence type="ECO:0000256" key="6">
    <source>
        <dbReference type="SAM" id="Phobius"/>
    </source>
</evidence>
<evidence type="ECO:0000313" key="9">
    <source>
        <dbReference type="Proteomes" id="UP000237752"/>
    </source>
</evidence>
<evidence type="ECO:0000256" key="1">
    <source>
        <dbReference type="ARBA" id="ARBA00004651"/>
    </source>
</evidence>
<dbReference type="EMBL" id="PVUE01000010">
    <property type="protein sequence ID" value="PRZ41423.1"/>
    <property type="molecule type" value="Genomic_DNA"/>
</dbReference>
<dbReference type="OrthoDB" id="9787026at2"/>
<dbReference type="PANTHER" id="PTHR23511:SF34">
    <property type="entry name" value="SYNAPTIC VESICLE GLYCOPROTEIN 2"/>
    <property type="match status" value="1"/>
</dbReference>
<dbReference type="GO" id="GO:0022857">
    <property type="term" value="F:transmembrane transporter activity"/>
    <property type="evidence" value="ECO:0007669"/>
    <property type="project" value="InterPro"/>
</dbReference>
<dbReference type="SUPFAM" id="SSF103473">
    <property type="entry name" value="MFS general substrate transporter"/>
    <property type="match status" value="1"/>
</dbReference>
<dbReference type="GO" id="GO:0005886">
    <property type="term" value="C:plasma membrane"/>
    <property type="evidence" value="ECO:0007669"/>
    <property type="project" value="UniProtKB-SubCell"/>
</dbReference>
<comment type="caution">
    <text evidence="8">The sequence shown here is derived from an EMBL/GenBank/DDBJ whole genome shotgun (WGS) entry which is preliminary data.</text>
</comment>
<keyword evidence="9" id="KW-1185">Reference proteome</keyword>
<dbReference type="Pfam" id="PF00083">
    <property type="entry name" value="Sugar_tr"/>
    <property type="match status" value="1"/>
</dbReference>
<dbReference type="Gene3D" id="1.20.1250.20">
    <property type="entry name" value="MFS general substrate transporter like domains"/>
    <property type="match status" value="1"/>
</dbReference>
<evidence type="ECO:0000256" key="2">
    <source>
        <dbReference type="ARBA" id="ARBA00022448"/>
    </source>
</evidence>
<dbReference type="Proteomes" id="UP000237752">
    <property type="component" value="Unassembled WGS sequence"/>
</dbReference>
<feature type="transmembrane region" description="Helical" evidence="6">
    <location>
        <begin position="316"/>
        <end position="337"/>
    </location>
</feature>
<dbReference type="CDD" id="cd17316">
    <property type="entry name" value="MFS_SV2_like"/>
    <property type="match status" value="1"/>
</dbReference>
<keyword evidence="5 6" id="KW-0472">Membrane</keyword>
<feature type="transmembrane region" description="Helical" evidence="6">
    <location>
        <begin position="166"/>
        <end position="188"/>
    </location>
</feature>
<feature type="transmembrane region" description="Helical" evidence="6">
    <location>
        <begin position="378"/>
        <end position="396"/>
    </location>
</feature>
<dbReference type="PANTHER" id="PTHR23511">
    <property type="entry name" value="SYNAPTIC VESICLE GLYCOPROTEIN 2"/>
    <property type="match status" value="1"/>
</dbReference>
<dbReference type="InterPro" id="IPR020846">
    <property type="entry name" value="MFS_dom"/>
</dbReference>
<sequence>MGLFGVKGHAVSIDTPAKWGLYRCAIQHDYPVVRRPGPREFPMVSAETASAPQHEVAVINARLDRLPSFGLSRVLFVVVGAAYFFTFYDITAIGVTLPILGEQFKISGADLALPVTTNLFAYVVGAYALSSLADYIGRRKAFAISVGLLFFGGILTAFSWNLASLAIFRAITGLGMGAEISLAATMMTELSPPKVRGRGIALNVFWGGVGLAAAPWIGLGLVTWLPTNIGWRLVFAIGALSIILLGFLNDKWIPESPRWLVLHGHADRAHAILNRMEENVRQKGQHLPEPDVVHSEAELKTFPTAELLRPPYLKRVIVVFFYWFFIYMAAYAYLAYLQTLLTAMGVKDSLLLSAIGDIGFVFGGLFSLMVIEKFNRKYSVACAGLIGMIGVGTIALSHSTPVLIIGLFLAGLWIMAPALGYAYTSEVFPTRARATGMSIGDGLGHLGGAVQPYIVVAALAAFGARGTFGLIVAMIAIASAIILIGGIKTAGDHLTDLAN</sequence>
<reference evidence="8 9" key="1">
    <citation type="submission" date="2018-03" db="EMBL/GenBank/DDBJ databases">
        <title>Genomic Encyclopedia of Archaeal and Bacterial Type Strains, Phase II (KMG-II): from individual species to whole genera.</title>
        <authorList>
            <person name="Goeker M."/>
        </authorList>
    </citation>
    <scope>NUCLEOTIDE SEQUENCE [LARGE SCALE GENOMIC DNA]</scope>
    <source>
        <strain evidence="8 9">DSM 100065</strain>
    </source>
</reference>
<feature type="transmembrane region" description="Helical" evidence="6">
    <location>
        <begin position="443"/>
        <end position="462"/>
    </location>
</feature>
<feature type="domain" description="Major facilitator superfamily (MFS) profile" evidence="7">
    <location>
        <begin position="75"/>
        <end position="490"/>
    </location>
</feature>
<keyword evidence="4 6" id="KW-1133">Transmembrane helix</keyword>
<evidence type="ECO:0000256" key="4">
    <source>
        <dbReference type="ARBA" id="ARBA00022989"/>
    </source>
</evidence>
<dbReference type="AlphaFoldDB" id="A0A2T0ZYL4"/>
<name>A0A2T0ZYL4_9ACTN</name>
<dbReference type="InterPro" id="IPR036259">
    <property type="entry name" value="MFS_trans_sf"/>
</dbReference>
<feature type="transmembrane region" description="Helical" evidence="6">
    <location>
        <begin position="349"/>
        <end position="371"/>
    </location>
</feature>
<gene>
    <name evidence="8" type="ORF">CLV47_110151</name>
</gene>
<dbReference type="PROSITE" id="PS50850">
    <property type="entry name" value="MFS"/>
    <property type="match status" value="1"/>
</dbReference>
<evidence type="ECO:0000313" key="8">
    <source>
        <dbReference type="EMBL" id="PRZ41423.1"/>
    </source>
</evidence>
<dbReference type="InterPro" id="IPR005828">
    <property type="entry name" value="MFS_sugar_transport-like"/>
</dbReference>
<feature type="transmembrane region" description="Helical" evidence="6">
    <location>
        <begin position="141"/>
        <end position="160"/>
    </location>
</feature>
<evidence type="ECO:0000256" key="3">
    <source>
        <dbReference type="ARBA" id="ARBA00022692"/>
    </source>
</evidence>
<feature type="transmembrane region" description="Helical" evidence="6">
    <location>
        <begin position="111"/>
        <end position="129"/>
    </location>
</feature>
<protein>
    <submittedName>
        <fullName evidence="8">Putative MFS transporter</fullName>
    </submittedName>
</protein>
<feature type="transmembrane region" description="Helical" evidence="6">
    <location>
        <begin position="74"/>
        <end position="99"/>
    </location>
</feature>
<organism evidence="8 9">
    <name type="scientific">Antricoccus suffuscus</name>
    <dbReference type="NCBI Taxonomy" id="1629062"/>
    <lineage>
        <taxon>Bacteria</taxon>
        <taxon>Bacillati</taxon>
        <taxon>Actinomycetota</taxon>
        <taxon>Actinomycetes</taxon>
        <taxon>Geodermatophilales</taxon>
        <taxon>Antricoccaceae</taxon>
        <taxon>Antricoccus</taxon>
    </lineage>
</organism>
<keyword evidence="3 6" id="KW-0812">Transmembrane</keyword>
<proteinExistence type="predicted"/>